<dbReference type="OrthoDB" id="9812260at2"/>
<dbReference type="RefSeq" id="WP_090309335.1">
    <property type="nucleotide sequence ID" value="NZ_FNZE01000005.1"/>
</dbReference>
<sequence length="523" mass="57130">MHLPSAFRLDLRRLILLFAVTTALLTLANTFYASYVTQRDLLIRQTLETNRVYAAKLADSTEGLLNLARQQLAYSVAVLAPVFDQPQKLMAETERLKTQTSIFNSTYVVSADRSLLAISPQALAKPGSVVNSDGAREAVAMRQPLVSQPFVSVIGRLVIAVSHPVFATDGRYLGYVGGSIYLRERSALDVLLSDHHYRDGSGLYVVDRQRRILYHHDAERIGEVMPGNPVIEAAISGDAGAQRVTDTDGVDMLTGYASVTSTGWGIVAQRPTEATLAKLHGLMLEILGNSLPVSLLTLLCIWWLSRLIARPLWQLASSARQMDSQPAAEQIRQVSSWYFEAAELKRAMLAGLAQFNHKIGQLNHDTITDPLTGLLNRRGMLARLEQWQAGNRPFAVIAIDVDHFKQVNDSLGHDAGDQLLRQLAQLMEQVARSNDVLCRNGGEEFMALLPETSLADACAVAERLRQCVADSPIPEGMSVTISLGVAHCPLSSAGIEHALKQADQALYVAKHQGRNRVVTAGAA</sequence>
<evidence type="ECO:0000256" key="6">
    <source>
        <dbReference type="ARBA" id="ARBA00022692"/>
    </source>
</evidence>
<keyword evidence="7" id="KW-1133">Transmembrane helix</keyword>
<evidence type="ECO:0000256" key="9">
    <source>
        <dbReference type="ARBA" id="ARBA00034247"/>
    </source>
</evidence>
<keyword evidence="8" id="KW-0472">Membrane</keyword>
<evidence type="ECO:0000256" key="8">
    <source>
        <dbReference type="ARBA" id="ARBA00023136"/>
    </source>
</evidence>
<dbReference type="SMART" id="SM00267">
    <property type="entry name" value="GGDEF"/>
    <property type="match status" value="1"/>
</dbReference>
<proteinExistence type="predicted"/>
<feature type="domain" description="GGDEF" evidence="10">
    <location>
        <begin position="392"/>
        <end position="522"/>
    </location>
</feature>
<dbReference type="Gene3D" id="3.30.70.270">
    <property type="match status" value="1"/>
</dbReference>
<dbReference type="InterPro" id="IPR043128">
    <property type="entry name" value="Rev_trsase/Diguanyl_cyclase"/>
</dbReference>
<dbReference type="PANTHER" id="PTHR45138">
    <property type="entry name" value="REGULATORY COMPONENTS OF SENSORY TRANSDUCTION SYSTEM"/>
    <property type="match status" value="1"/>
</dbReference>
<dbReference type="InterPro" id="IPR000160">
    <property type="entry name" value="GGDEF_dom"/>
</dbReference>
<dbReference type="InterPro" id="IPR029787">
    <property type="entry name" value="Nucleotide_cyclase"/>
</dbReference>
<gene>
    <name evidence="11" type="ORF">SAMN05216201_10555</name>
</gene>
<dbReference type="CDD" id="cd18773">
    <property type="entry name" value="PDC1_HK_sensor"/>
    <property type="match status" value="1"/>
</dbReference>
<keyword evidence="12" id="KW-1185">Reference proteome</keyword>
<comment type="catalytic activity">
    <reaction evidence="9">
        <text>2 GTP = 3',3'-c-di-GMP + 2 diphosphate</text>
        <dbReference type="Rhea" id="RHEA:24898"/>
        <dbReference type="ChEBI" id="CHEBI:33019"/>
        <dbReference type="ChEBI" id="CHEBI:37565"/>
        <dbReference type="ChEBI" id="CHEBI:58805"/>
        <dbReference type="EC" id="2.7.7.65"/>
    </reaction>
</comment>
<organism evidence="11 12">
    <name type="scientific">Pseudomonas linyingensis</name>
    <dbReference type="NCBI Taxonomy" id="915471"/>
    <lineage>
        <taxon>Bacteria</taxon>
        <taxon>Pseudomonadati</taxon>
        <taxon>Pseudomonadota</taxon>
        <taxon>Gammaproteobacteria</taxon>
        <taxon>Pseudomonadales</taxon>
        <taxon>Pseudomonadaceae</taxon>
        <taxon>Pseudomonas</taxon>
    </lineage>
</organism>
<dbReference type="Pfam" id="PF00990">
    <property type="entry name" value="GGDEF"/>
    <property type="match status" value="1"/>
</dbReference>
<dbReference type="GO" id="GO:0052621">
    <property type="term" value="F:diguanylate cyclase activity"/>
    <property type="evidence" value="ECO:0007669"/>
    <property type="project" value="UniProtKB-EC"/>
</dbReference>
<dbReference type="GO" id="GO:0005886">
    <property type="term" value="C:plasma membrane"/>
    <property type="evidence" value="ECO:0007669"/>
    <property type="project" value="UniProtKB-SubCell"/>
</dbReference>
<dbReference type="Pfam" id="PF02743">
    <property type="entry name" value="dCache_1"/>
    <property type="match status" value="1"/>
</dbReference>
<evidence type="ECO:0000256" key="2">
    <source>
        <dbReference type="ARBA" id="ARBA00004533"/>
    </source>
</evidence>
<keyword evidence="5" id="KW-1003">Cell membrane</keyword>
<reference evidence="12" key="1">
    <citation type="submission" date="2016-10" db="EMBL/GenBank/DDBJ databases">
        <authorList>
            <person name="Varghese N."/>
            <person name="Submissions S."/>
        </authorList>
    </citation>
    <scope>NUCLEOTIDE SEQUENCE [LARGE SCALE GENOMIC DNA]</scope>
    <source>
        <strain evidence="12">LMG 25967</strain>
    </source>
</reference>
<evidence type="ECO:0000256" key="7">
    <source>
        <dbReference type="ARBA" id="ARBA00022989"/>
    </source>
</evidence>
<dbReference type="InterPro" id="IPR029151">
    <property type="entry name" value="Sensor-like_sf"/>
</dbReference>
<evidence type="ECO:0000256" key="4">
    <source>
        <dbReference type="ARBA" id="ARBA00012528"/>
    </source>
</evidence>
<dbReference type="Proteomes" id="UP000242930">
    <property type="component" value="Unassembled WGS sequence"/>
</dbReference>
<comment type="subcellular location">
    <subcellularLocation>
        <location evidence="2">Cell inner membrane</location>
    </subcellularLocation>
    <subcellularLocation>
        <location evidence="3">Cell membrane</location>
        <topology evidence="3">Multi-pass membrane protein</topology>
    </subcellularLocation>
</comment>
<evidence type="ECO:0000256" key="1">
    <source>
        <dbReference type="ARBA" id="ARBA00001946"/>
    </source>
</evidence>
<dbReference type="CDD" id="cd01949">
    <property type="entry name" value="GGDEF"/>
    <property type="match status" value="1"/>
</dbReference>
<accession>A0A1H6WFZ7</accession>
<dbReference type="NCBIfam" id="TIGR00254">
    <property type="entry name" value="GGDEF"/>
    <property type="match status" value="1"/>
</dbReference>
<dbReference type="InterPro" id="IPR033479">
    <property type="entry name" value="dCache_1"/>
</dbReference>
<evidence type="ECO:0000313" key="12">
    <source>
        <dbReference type="Proteomes" id="UP000242930"/>
    </source>
</evidence>
<dbReference type="STRING" id="915471.SAMN05216201_10555"/>
<name>A0A1H6WFZ7_9PSED</name>
<dbReference type="InterPro" id="IPR050469">
    <property type="entry name" value="Diguanylate_Cyclase"/>
</dbReference>
<dbReference type="Gene3D" id="3.30.450.20">
    <property type="entry name" value="PAS domain"/>
    <property type="match status" value="1"/>
</dbReference>
<keyword evidence="6" id="KW-0812">Transmembrane</keyword>
<dbReference type="AlphaFoldDB" id="A0A1H6WFZ7"/>
<dbReference type="GO" id="GO:0043709">
    <property type="term" value="P:cell adhesion involved in single-species biofilm formation"/>
    <property type="evidence" value="ECO:0007669"/>
    <property type="project" value="TreeGrafter"/>
</dbReference>
<evidence type="ECO:0000313" key="11">
    <source>
        <dbReference type="EMBL" id="SEJ14636.1"/>
    </source>
</evidence>
<protein>
    <recommendedName>
        <fullName evidence="4">diguanylate cyclase</fullName>
        <ecNumber evidence="4">2.7.7.65</ecNumber>
    </recommendedName>
</protein>
<dbReference type="PANTHER" id="PTHR45138:SF9">
    <property type="entry name" value="DIGUANYLATE CYCLASE DGCM-RELATED"/>
    <property type="match status" value="1"/>
</dbReference>
<dbReference type="PROSITE" id="PS50887">
    <property type="entry name" value="GGDEF"/>
    <property type="match status" value="1"/>
</dbReference>
<dbReference type="GO" id="GO:1902201">
    <property type="term" value="P:negative regulation of bacterial-type flagellum-dependent cell motility"/>
    <property type="evidence" value="ECO:0007669"/>
    <property type="project" value="TreeGrafter"/>
</dbReference>
<dbReference type="EMBL" id="FNZE01000005">
    <property type="protein sequence ID" value="SEJ14636.1"/>
    <property type="molecule type" value="Genomic_DNA"/>
</dbReference>
<dbReference type="CDD" id="cd18774">
    <property type="entry name" value="PDC2_HK_sensor"/>
    <property type="match status" value="1"/>
</dbReference>
<evidence type="ECO:0000259" key="10">
    <source>
        <dbReference type="PROSITE" id="PS50887"/>
    </source>
</evidence>
<dbReference type="FunFam" id="3.30.70.270:FF:000001">
    <property type="entry name" value="Diguanylate cyclase domain protein"/>
    <property type="match status" value="1"/>
</dbReference>
<evidence type="ECO:0000256" key="3">
    <source>
        <dbReference type="ARBA" id="ARBA00004651"/>
    </source>
</evidence>
<evidence type="ECO:0000256" key="5">
    <source>
        <dbReference type="ARBA" id="ARBA00022475"/>
    </source>
</evidence>
<comment type="cofactor">
    <cofactor evidence="1">
        <name>Mg(2+)</name>
        <dbReference type="ChEBI" id="CHEBI:18420"/>
    </cofactor>
</comment>
<dbReference type="EC" id="2.7.7.65" evidence="4"/>
<dbReference type="SUPFAM" id="SSF55073">
    <property type="entry name" value="Nucleotide cyclase"/>
    <property type="match status" value="1"/>
</dbReference>
<dbReference type="SUPFAM" id="SSF103190">
    <property type="entry name" value="Sensory domain-like"/>
    <property type="match status" value="2"/>
</dbReference>